<organism evidence="1 2">
    <name type="scientific">Colletotrichum scovillei</name>
    <dbReference type="NCBI Taxonomy" id="1209932"/>
    <lineage>
        <taxon>Eukaryota</taxon>
        <taxon>Fungi</taxon>
        <taxon>Dikarya</taxon>
        <taxon>Ascomycota</taxon>
        <taxon>Pezizomycotina</taxon>
        <taxon>Sordariomycetes</taxon>
        <taxon>Hypocreomycetidae</taxon>
        <taxon>Glomerellales</taxon>
        <taxon>Glomerellaceae</taxon>
        <taxon>Colletotrichum</taxon>
        <taxon>Colletotrichum acutatum species complex</taxon>
    </lineage>
</organism>
<proteinExistence type="predicted"/>
<reference evidence="1" key="1">
    <citation type="submission" date="2021-05" db="EMBL/GenBank/DDBJ databases">
        <title>Comparative genomics of three Colletotrichum scovillei strains and genetic complementation revealed genes involved fungal growth and virulence on chili pepper.</title>
        <authorList>
            <person name="Hsieh D.-K."/>
            <person name="Chuang S.-C."/>
            <person name="Chen C.-Y."/>
            <person name="Chao Y.-T."/>
            <person name="Lu M.-Y.J."/>
            <person name="Lee M.-H."/>
            <person name="Shih M.-C."/>
        </authorList>
    </citation>
    <scope>NUCLEOTIDE SEQUENCE</scope>
    <source>
        <strain evidence="1">Coll-153</strain>
    </source>
</reference>
<gene>
    <name evidence="1" type="ORF">JMJ77_003789</name>
</gene>
<name>A0A9P7QYH7_9PEZI</name>
<protein>
    <submittedName>
        <fullName evidence="1">Uncharacterized protein</fullName>
    </submittedName>
</protein>
<keyword evidence="2" id="KW-1185">Reference proteome</keyword>
<sequence>MFRYADPSLSHKEILALKKPPSTSARLPFKLPLYEGLLYGLLNFAEVVLCRVAVDEILEVLCFYRRVVVPLEATVVSFELAP</sequence>
<accession>A0A9P7QYH7</accession>
<dbReference type="AlphaFoldDB" id="A0A9P7QYH7"/>
<dbReference type="Proteomes" id="UP000699042">
    <property type="component" value="Unassembled WGS sequence"/>
</dbReference>
<evidence type="ECO:0000313" key="1">
    <source>
        <dbReference type="EMBL" id="KAG7044326.1"/>
    </source>
</evidence>
<evidence type="ECO:0000313" key="2">
    <source>
        <dbReference type="Proteomes" id="UP000699042"/>
    </source>
</evidence>
<dbReference type="EMBL" id="JAESDN010000010">
    <property type="protein sequence ID" value="KAG7044326.1"/>
    <property type="molecule type" value="Genomic_DNA"/>
</dbReference>
<comment type="caution">
    <text evidence="1">The sequence shown here is derived from an EMBL/GenBank/DDBJ whole genome shotgun (WGS) entry which is preliminary data.</text>
</comment>